<evidence type="ECO:0000256" key="2">
    <source>
        <dbReference type="ARBA" id="ARBA00023002"/>
    </source>
</evidence>
<keyword evidence="2" id="KW-0560">Oxidoreductase</keyword>
<dbReference type="NCBIfam" id="NF008607">
    <property type="entry name" value="PRK11579.1"/>
    <property type="match status" value="1"/>
</dbReference>
<dbReference type="EMBL" id="PGTZ01000009">
    <property type="protein sequence ID" value="PJI91173.1"/>
    <property type="molecule type" value="Genomic_DNA"/>
</dbReference>
<dbReference type="Pfam" id="PF01408">
    <property type="entry name" value="GFO_IDH_MocA"/>
    <property type="match status" value="1"/>
</dbReference>
<dbReference type="Pfam" id="PF02894">
    <property type="entry name" value="GFO_IDH_MocA_C"/>
    <property type="match status" value="1"/>
</dbReference>
<protein>
    <submittedName>
        <fullName evidence="5">Putative dehydrogenase</fullName>
    </submittedName>
</protein>
<dbReference type="GO" id="GO:0000166">
    <property type="term" value="F:nucleotide binding"/>
    <property type="evidence" value="ECO:0007669"/>
    <property type="project" value="InterPro"/>
</dbReference>
<dbReference type="Proteomes" id="UP000231586">
    <property type="component" value="Unassembled WGS sequence"/>
</dbReference>
<evidence type="ECO:0000259" key="4">
    <source>
        <dbReference type="Pfam" id="PF02894"/>
    </source>
</evidence>
<dbReference type="InterPro" id="IPR000683">
    <property type="entry name" value="Gfo/Idh/MocA-like_OxRdtase_N"/>
</dbReference>
<organism evidence="5 6">
    <name type="scientific">Luteimicrobium subarcticum</name>
    <dbReference type="NCBI Taxonomy" id="620910"/>
    <lineage>
        <taxon>Bacteria</taxon>
        <taxon>Bacillati</taxon>
        <taxon>Actinomycetota</taxon>
        <taxon>Actinomycetes</taxon>
        <taxon>Micrococcales</taxon>
        <taxon>Luteimicrobium</taxon>
    </lineage>
</organism>
<accession>A0A2M8WJU4</accession>
<dbReference type="Gene3D" id="3.30.360.10">
    <property type="entry name" value="Dihydrodipicolinate Reductase, domain 2"/>
    <property type="match status" value="1"/>
</dbReference>
<dbReference type="AlphaFoldDB" id="A0A2M8WJU4"/>
<evidence type="ECO:0000313" key="6">
    <source>
        <dbReference type="Proteomes" id="UP000231586"/>
    </source>
</evidence>
<dbReference type="InterPro" id="IPR051317">
    <property type="entry name" value="Gfo/Idh/MocA_oxidoreduct"/>
</dbReference>
<feature type="domain" description="Gfo/Idh/MocA-like oxidoreductase C-terminal" evidence="4">
    <location>
        <begin position="139"/>
        <end position="345"/>
    </location>
</feature>
<evidence type="ECO:0000259" key="3">
    <source>
        <dbReference type="Pfam" id="PF01408"/>
    </source>
</evidence>
<comment type="similarity">
    <text evidence="1">Belongs to the Gfo/Idh/MocA family.</text>
</comment>
<reference evidence="5 6" key="1">
    <citation type="submission" date="2017-11" db="EMBL/GenBank/DDBJ databases">
        <title>Genomic Encyclopedia of Archaeal and Bacterial Type Strains, Phase II (KMG-II): From Individual Species to Whole Genera.</title>
        <authorList>
            <person name="Goeker M."/>
        </authorList>
    </citation>
    <scope>NUCLEOTIDE SEQUENCE [LARGE SCALE GENOMIC DNA]</scope>
    <source>
        <strain evidence="5 6">DSM 22413</strain>
    </source>
</reference>
<dbReference type="OrthoDB" id="256869at2"/>
<keyword evidence="6" id="KW-1185">Reference proteome</keyword>
<dbReference type="SUPFAM" id="SSF51735">
    <property type="entry name" value="NAD(P)-binding Rossmann-fold domains"/>
    <property type="match status" value="1"/>
</dbReference>
<dbReference type="PANTHER" id="PTHR43708:SF5">
    <property type="entry name" value="CONSERVED EXPRESSED OXIDOREDUCTASE (EUROFUNG)-RELATED"/>
    <property type="match status" value="1"/>
</dbReference>
<proteinExistence type="inferred from homology"/>
<dbReference type="InterPro" id="IPR004104">
    <property type="entry name" value="Gfo/Idh/MocA-like_OxRdtase_C"/>
</dbReference>
<dbReference type="Gene3D" id="3.40.50.720">
    <property type="entry name" value="NAD(P)-binding Rossmann-like Domain"/>
    <property type="match status" value="1"/>
</dbReference>
<gene>
    <name evidence="5" type="ORF">CLV34_2441</name>
</gene>
<evidence type="ECO:0000313" key="5">
    <source>
        <dbReference type="EMBL" id="PJI91173.1"/>
    </source>
</evidence>
<sequence length="359" mass="38162">MSAPEASTRVALVGYGFAGRTFHAPLILGTSGLELTTVVSGRPDAVHADLPDVDVVPDLAAALEDDSRPVDLVVVATPNTEHLPLAAAALEAGRHVVVDKPFTLTLDDARTLRDLAHRQHRFVTAFHNRRWDSEHLGLRALLDSGVLGAVTHLDAHFDRFRPEVRDRWRERAEPGSGVWFDLGPHLVDQVVQLFGVPETVTLDAAALRPGARTDDWAHAVLRYDGLRVTLHATLLAAAPAPRLTVHGTQASAVKQGIDQQEAQLLVGTRPGDPGWGEDPDPIVVHLPDGSTSEVAVPAGDHRAFYAGVREAVRGAGPLPVTVDESLAVMAVLEAGVVSAAEGRSVVPALTDEERLAVGG</sequence>
<dbReference type="PANTHER" id="PTHR43708">
    <property type="entry name" value="CONSERVED EXPRESSED OXIDOREDUCTASE (EUROFUNG)"/>
    <property type="match status" value="1"/>
</dbReference>
<name>A0A2M8WJU4_9MICO</name>
<dbReference type="SUPFAM" id="SSF55347">
    <property type="entry name" value="Glyceraldehyde-3-phosphate dehydrogenase-like, C-terminal domain"/>
    <property type="match status" value="1"/>
</dbReference>
<dbReference type="RefSeq" id="WP_100350548.1">
    <property type="nucleotide sequence ID" value="NZ_PGTZ01000009.1"/>
</dbReference>
<dbReference type="GO" id="GO:0016491">
    <property type="term" value="F:oxidoreductase activity"/>
    <property type="evidence" value="ECO:0007669"/>
    <property type="project" value="UniProtKB-KW"/>
</dbReference>
<comment type="caution">
    <text evidence="5">The sequence shown here is derived from an EMBL/GenBank/DDBJ whole genome shotgun (WGS) entry which is preliminary data.</text>
</comment>
<evidence type="ECO:0000256" key="1">
    <source>
        <dbReference type="ARBA" id="ARBA00010928"/>
    </source>
</evidence>
<feature type="domain" description="Gfo/Idh/MocA-like oxidoreductase N-terminal" evidence="3">
    <location>
        <begin position="9"/>
        <end position="125"/>
    </location>
</feature>
<dbReference type="InterPro" id="IPR036291">
    <property type="entry name" value="NAD(P)-bd_dom_sf"/>
</dbReference>